<dbReference type="EMBL" id="JARRAG010000002">
    <property type="protein sequence ID" value="MDG3004500.1"/>
    <property type="molecule type" value="Genomic_DNA"/>
</dbReference>
<evidence type="ECO:0000256" key="2">
    <source>
        <dbReference type="ARBA" id="ARBA00023002"/>
    </source>
</evidence>
<feature type="domain" description="ACAD9/ACADV-like C-terminal" evidence="3">
    <location>
        <begin position="274"/>
        <end position="371"/>
    </location>
</feature>
<proteinExistence type="predicted"/>
<dbReference type="Proteomes" id="UP001216907">
    <property type="component" value="Unassembled WGS sequence"/>
</dbReference>
<keyword evidence="5" id="KW-1185">Reference proteome</keyword>
<gene>
    <name evidence="4" type="ORF">PZE19_12005</name>
</gene>
<keyword evidence="1" id="KW-0809">Transit peptide</keyword>
<sequence>MAIETDARGAEAGAGGDAAAGVGPGFVLGLFFGEFRGDLVFPYPGPPLAAAPGDFPRRDGAAVGYCRNMGERFAELVKDGPAAAAEGLEAWGCGLVPVGDAASFDHVLRTARLGLLARAQLGGAVARVRGETWLLGSESAAAVLARLAGAAYALEASAFEAAGWLDRGVVDFRTAARASAVDPRVSHIGVETSFLETLCDRVATPAALDALQLHEPFGRAILGRRRVDASPAGWGLAAVGRSLPKSLGGFWSFVGRRLARSAAPPLAPVATPMLRPLGEALCRRTAAFGRAVERAWAAFGGSILARDGLLGHVDGAVVELASSACVLARLDASAASGTAPAEEHAIAELYLRDSGRRFDAALRALARDPDREAVAAGRTLLLKHPRS</sequence>
<reference evidence="4 5" key="1">
    <citation type="submission" date="2023-03" db="EMBL/GenBank/DDBJ databases">
        <title>Paludisphaera mucosa sp. nov. a novel planctomycete from northern fen.</title>
        <authorList>
            <person name="Ivanova A."/>
        </authorList>
    </citation>
    <scope>NUCLEOTIDE SEQUENCE [LARGE SCALE GENOMIC DNA]</scope>
    <source>
        <strain evidence="4 5">Pla2</strain>
    </source>
</reference>
<comment type="caution">
    <text evidence="4">The sequence shown here is derived from an EMBL/GenBank/DDBJ whole genome shotgun (WGS) entry which is preliminary data.</text>
</comment>
<evidence type="ECO:0000259" key="3">
    <source>
        <dbReference type="Pfam" id="PF21343"/>
    </source>
</evidence>
<dbReference type="RefSeq" id="WP_277860857.1">
    <property type="nucleotide sequence ID" value="NZ_JARRAG010000002.1"/>
</dbReference>
<dbReference type="Gene3D" id="1.20.140.10">
    <property type="entry name" value="Butyryl-CoA Dehydrogenase, subunit A, domain 3"/>
    <property type="match status" value="1"/>
</dbReference>
<evidence type="ECO:0000313" key="4">
    <source>
        <dbReference type="EMBL" id="MDG3004500.1"/>
    </source>
</evidence>
<dbReference type="Pfam" id="PF21343">
    <property type="entry name" value="ACAD9-ACADV_C"/>
    <property type="match status" value="1"/>
</dbReference>
<organism evidence="4 5">
    <name type="scientific">Paludisphaera mucosa</name>
    <dbReference type="NCBI Taxonomy" id="3030827"/>
    <lineage>
        <taxon>Bacteria</taxon>
        <taxon>Pseudomonadati</taxon>
        <taxon>Planctomycetota</taxon>
        <taxon>Planctomycetia</taxon>
        <taxon>Isosphaerales</taxon>
        <taxon>Isosphaeraceae</taxon>
        <taxon>Paludisphaera</taxon>
    </lineage>
</organism>
<protein>
    <recommendedName>
        <fullName evidence="3">ACAD9/ACADV-like C-terminal domain-containing protein</fullName>
    </recommendedName>
</protein>
<accession>A0ABT6FA84</accession>
<name>A0ABT6FA84_9BACT</name>
<evidence type="ECO:0000256" key="1">
    <source>
        <dbReference type="ARBA" id="ARBA00022946"/>
    </source>
</evidence>
<keyword evidence="2" id="KW-0560">Oxidoreductase</keyword>
<evidence type="ECO:0000313" key="5">
    <source>
        <dbReference type="Proteomes" id="UP001216907"/>
    </source>
</evidence>
<dbReference type="InterPro" id="IPR049448">
    <property type="entry name" value="ACAD9/ACADV-like_C"/>
</dbReference>